<comment type="subcellular location">
    <subcellularLocation>
        <location evidence="1">Nucleus</location>
    </subcellularLocation>
</comment>
<evidence type="ECO:0000313" key="8">
    <source>
        <dbReference type="Proteomes" id="UP001470230"/>
    </source>
</evidence>
<dbReference type="InterPro" id="IPR000403">
    <property type="entry name" value="PI3/4_kinase_cat_dom"/>
</dbReference>
<evidence type="ECO:0000256" key="1">
    <source>
        <dbReference type="ARBA" id="ARBA00004123"/>
    </source>
</evidence>
<dbReference type="InterPro" id="IPR036940">
    <property type="entry name" value="PI3/4_kinase_cat_sf"/>
</dbReference>
<feature type="compositionally biased region" description="Basic and acidic residues" evidence="5">
    <location>
        <begin position="1304"/>
        <end position="1315"/>
    </location>
</feature>
<evidence type="ECO:0000313" key="7">
    <source>
        <dbReference type="EMBL" id="KAK8886298.1"/>
    </source>
</evidence>
<comment type="caution">
    <text evidence="7">The sequence shown here is derived from an EMBL/GenBank/DDBJ whole genome shotgun (WGS) entry which is preliminary data.</text>
</comment>
<reference evidence="7 8" key="1">
    <citation type="submission" date="2024-04" db="EMBL/GenBank/DDBJ databases">
        <title>Tritrichomonas musculus Genome.</title>
        <authorList>
            <person name="Alves-Ferreira E."/>
            <person name="Grigg M."/>
            <person name="Lorenzi H."/>
            <person name="Galac M."/>
        </authorList>
    </citation>
    <scope>NUCLEOTIDE SEQUENCE [LARGE SCALE GENOMIC DNA]</scope>
    <source>
        <strain evidence="7 8">EAF2021</strain>
    </source>
</reference>
<feature type="domain" description="PI3K/PI4K catalytic" evidence="6">
    <location>
        <begin position="1929"/>
        <end position="2224"/>
    </location>
</feature>
<feature type="region of interest" description="Disordered" evidence="5">
    <location>
        <begin position="1279"/>
        <end position="1353"/>
    </location>
</feature>
<keyword evidence="2" id="KW-0418">Kinase</keyword>
<dbReference type="Pfam" id="PF00454">
    <property type="entry name" value="PI3_PI4_kinase"/>
    <property type="match status" value="1"/>
</dbReference>
<dbReference type="EMBL" id="JAPFFF010000007">
    <property type="protein sequence ID" value="KAK8886298.1"/>
    <property type="molecule type" value="Genomic_DNA"/>
</dbReference>
<keyword evidence="3" id="KW-0227">DNA damage</keyword>
<keyword evidence="8" id="KW-1185">Reference proteome</keyword>
<sequence>MEKLIRTVINSAIPPNESVKKSDFLGSVRNLQEKIIDIFRYCSLQFLPPFLDGMLNKIDQNSHSQDKKARFSTAICLTALINLFPNDEFVYFYQPIIKKLLVPGYRPIIEFGALVLDRFARISGQNRNRALTDLIEQHSIFSEKSVSTEVKYTAAVIWKELAHSYPEGFYDMKSAFIKEFYEGIKKTKNDKVIYYLLIEMMTELFQSEAASVGVSFLEDFHESLLQNMIETFISGNVDQMHIIFDLLQVILTIPPFIDKQTAGRIYTKCKEGLDSKHADIITYSINIILLLLNQNLISKPDELMKNLFDRLILHVKSDWKAIEPILIKLIIFFTEEDDSLTKIEKIYQKLPKQDAALYAFHLTFSVLSFGKVKNISPYLESIIKYNKESKTPIPIQDVLNVLNLSYKDWFENSYFKGKILYAIRQELSRSIFPNDPTERLIISLKALRQIPSFTYINAIELKNLIMKLTDSLDFELRALIVPTVLHLFHEYPNQIPLDTIFDLVRFALNDPVIIVRKKSLKAFTEITYQYLEQQDIFSEFYKFSYDESPEIRKEALNIIKNLKTFDLAMMRHLLLSSINLINSNFGIIIPETTPVWVVFPNLINASKPIIHVYAESFFNIFYKMLTSRFIDIKLQDTTHILMNSAIMKEIDESLIKSVTKLYLLCPEIIPVKLILDVFCSVLTQSVHPWTKENVLKSLKNIAEKTIITDSCPNIFNALQTVIQQKESIKLVTKALKVMGVVGVADIPLNPPKERLFLRSALTNVLYFNQYILSIYFKYLNDSFDSNNIDSTRKKIASCVVNIYYADSGGVQEHLEPFLSKYLYYIKYSSTERIPDFLLILEGIVLSAGYLIIPYTDRIFQAIEEHWHNKYTSEASKVFTQLVKSTEGQCDSILHLLVSTSFVLIRSKKEIQEEPDEIFILLRAIANYCPNHLQSIIDGAVKIMSTPGSPSYLQQQSLDTIKFIINNIDPLPHLPMITRCLLNVSNRSQMIWREQARKLLDEVNSIRLKNMDIYTIQSSQNRPKKKKNNRFLNNPYSELINNNAESFDEFVRSSNINSVEEYNFTNLMKFFNPPEKIIDIENDKKPSFLKEADSNIIKPKNVFQWFDDLCHFLIKCSHSKVILTMIDLPSLPHFAFEFAFYAIWPHFSQSEKKKIVEKLNNIFIKASFPASIMSQFIGIVEFAVLAEMDIGIDLCSVINACISSKFYAKALFFLENYPNPEILPEYTQKLINMNIALCRNDEARCLANDDLKRCKVDVSVWMSLSEWETALELINKNAIRSKDDPNNNNTNGDYNDNNNNVDMNLSDHEKNNKNESDNDNESDYMTTTTNENENTVYFDDDNNSNNNNNNNNNELSESVISKMDKKLLINLVQCLAAMENWREIKEMKSVLLNQSKRIQSKLARFMWMAELFQGTKEEALQCVNLTGGYTVADCIDKSILYIHLQMYEQAKDSFHLAWRYLASSICNIEKNNRQQMTSHIFQAEQLHELSEVINMKNDPSLADNIIKSWRARLKFIREDPEKQKELFKIRSLVSDIIDPTEFAYNILQSTKRTSKGIENIIDLFFPDPDSYDAQYCRIKLIENKEERIEKAKDLLKKVDKTDKNENIIKRLNNFIGKEIFEVASSYDDLTQVSSFLLLGQKNYTLLSQVQILRALYQKDEEIAISAINENLINCIDSNIAMVLNQLEAMTIQFPKSKKVYEAVISIYQSNYIKPSSLKYIKRSCVLSLCDQNKYVVDAARVACSILATQIPDSIMFDLVSNQIRYQAKSKVFQDLLNVLQSNNPLFFSQMTRIINKLEAISHTLFDKIIEQLKLCFEAMTNNEFVPAFKILKKISKTLNQTNVTRYDNEFMDRFKRNSGKILDQLISKGTLNDSDRPLIQKIIVSTIKKQDAVRVIPLSSLDVELGTKKNWSVSIFGKESGTSGGEDLKIVKFFHSVQRLDNGLRIAVINSNGKKYSFHLLRGERYHVNQSEQFMSLLNALTPIHFTQRTMIELNPNLTLTEFLKGKVQLFDLIIMYQQSKGRNPDEEFSKIQEIFMTTGSKRLAKQLKEKIGLNDVDNLKKVLLITSKNATVYINKTTMFAKTMGTMAAVSYIIGGADNSPRGILIDKTTGEVAYANFRVTGLNQNVPFRLTRMINYAFGPCGVRGPFMTSLIKALKGIRKYSNALATCIQFALGDPPFDPNKLPRQYLGRYSVVQTAHRDTTADLFSPSSSIDYAPDSDDENDTNPSKIDNIEISPLINSVPSISTSTTSSSSALPAKGILLNSELFNNNDKAESKDAIDRFYKRVAGVGNDINAEVDHLIKKAQNFNRLITMPISFYSWW</sequence>
<dbReference type="Gene3D" id="1.10.1070.11">
    <property type="entry name" value="Phosphatidylinositol 3-/4-kinase, catalytic domain"/>
    <property type="match status" value="1"/>
</dbReference>
<proteinExistence type="predicted"/>
<feature type="region of interest" description="Disordered" evidence="5">
    <location>
        <begin position="2205"/>
        <end position="2230"/>
    </location>
</feature>
<keyword evidence="2" id="KW-0723">Serine/threonine-protein kinase</keyword>
<evidence type="ECO:0000256" key="2">
    <source>
        <dbReference type="ARBA" id="ARBA00022527"/>
    </source>
</evidence>
<dbReference type="SUPFAM" id="SSF56112">
    <property type="entry name" value="Protein kinase-like (PK-like)"/>
    <property type="match status" value="1"/>
</dbReference>
<dbReference type="SUPFAM" id="SSF48371">
    <property type="entry name" value="ARM repeat"/>
    <property type="match status" value="1"/>
</dbReference>
<gene>
    <name evidence="7" type="ORF">M9Y10_041760</name>
</gene>
<dbReference type="InterPro" id="IPR050517">
    <property type="entry name" value="DDR_Repair_Kinase"/>
</dbReference>
<dbReference type="InterPro" id="IPR011989">
    <property type="entry name" value="ARM-like"/>
</dbReference>
<keyword evidence="2" id="KW-0808">Transferase</keyword>
<evidence type="ECO:0000256" key="4">
    <source>
        <dbReference type="ARBA" id="ARBA00023242"/>
    </source>
</evidence>
<feature type="compositionally biased region" description="Low complexity" evidence="5">
    <location>
        <begin position="1325"/>
        <end position="1334"/>
    </location>
</feature>
<accession>A0ABR2K592</accession>
<dbReference type="PANTHER" id="PTHR11139:SF69">
    <property type="entry name" value="SERINE_THREONINE-PROTEIN KINASE ATR"/>
    <property type="match status" value="1"/>
</dbReference>
<evidence type="ECO:0000256" key="5">
    <source>
        <dbReference type="SAM" id="MobiDB-lite"/>
    </source>
</evidence>
<evidence type="ECO:0000256" key="3">
    <source>
        <dbReference type="ARBA" id="ARBA00022763"/>
    </source>
</evidence>
<dbReference type="PROSITE" id="PS50290">
    <property type="entry name" value="PI3_4_KINASE_3"/>
    <property type="match status" value="1"/>
</dbReference>
<dbReference type="PANTHER" id="PTHR11139">
    <property type="entry name" value="ATAXIA TELANGIECTASIA MUTATED ATM -RELATED"/>
    <property type="match status" value="1"/>
</dbReference>
<name>A0ABR2K592_9EUKA</name>
<dbReference type="InterPro" id="IPR016024">
    <property type="entry name" value="ARM-type_fold"/>
</dbReference>
<evidence type="ECO:0000259" key="6">
    <source>
        <dbReference type="PROSITE" id="PS50290"/>
    </source>
</evidence>
<dbReference type="Proteomes" id="UP001470230">
    <property type="component" value="Unassembled WGS sequence"/>
</dbReference>
<keyword evidence="4" id="KW-0539">Nucleus</keyword>
<feature type="compositionally biased region" description="Low complexity" evidence="5">
    <location>
        <begin position="1342"/>
        <end position="1352"/>
    </location>
</feature>
<protein>
    <recommendedName>
        <fullName evidence="6">PI3K/PI4K catalytic domain-containing protein</fullName>
    </recommendedName>
</protein>
<organism evidence="7 8">
    <name type="scientific">Tritrichomonas musculus</name>
    <dbReference type="NCBI Taxonomy" id="1915356"/>
    <lineage>
        <taxon>Eukaryota</taxon>
        <taxon>Metamonada</taxon>
        <taxon>Parabasalia</taxon>
        <taxon>Tritrichomonadida</taxon>
        <taxon>Tritrichomonadidae</taxon>
        <taxon>Tritrichomonas</taxon>
    </lineage>
</organism>
<feature type="compositionally biased region" description="Low complexity" evidence="5">
    <location>
        <begin position="1285"/>
        <end position="1303"/>
    </location>
</feature>
<dbReference type="InterPro" id="IPR011009">
    <property type="entry name" value="Kinase-like_dom_sf"/>
</dbReference>
<dbReference type="Gene3D" id="1.25.10.10">
    <property type="entry name" value="Leucine-rich Repeat Variant"/>
    <property type="match status" value="1"/>
</dbReference>